<comment type="caution">
    <text evidence="1">The sequence shown here is derived from an EMBL/GenBank/DDBJ whole genome shotgun (WGS) entry which is preliminary data.</text>
</comment>
<dbReference type="OrthoDB" id="114943at2"/>
<dbReference type="SUPFAM" id="SSF48613">
    <property type="entry name" value="Heme oxygenase-like"/>
    <property type="match status" value="1"/>
</dbReference>
<dbReference type="RefSeq" id="WP_132777047.1">
    <property type="nucleotide sequence ID" value="NZ_SMBZ01000009.1"/>
</dbReference>
<keyword evidence="2" id="KW-1185">Reference proteome</keyword>
<proteinExistence type="predicted"/>
<dbReference type="AlphaFoldDB" id="A0A4R3VZH6"/>
<name>A0A4R3VZH6_9SPHI</name>
<evidence type="ECO:0000313" key="1">
    <source>
        <dbReference type="EMBL" id="TCV18696.1"/>
    </source>
</evidence>
<dbReference type="InterPro" id="IPR016084">
    <property type="entry name" value="Haem_Oase-like_multi-hlx"/>
</dbReference>
<dbReference type="Proteomes" id="UP000295197">
    <property type="component" value="Unassembled WGS sequence"/>
</dbReference>
<dbReference type="EMBL" id="SMBZ01000009">
    <property type="protein sequence ID" value="TCV18696.1"/>
    <property type="molecule type" value="Genomic_DNA"/>
</dbReference>
<accession>A0A4R3VZH6</accession>
<dbReference type="CDD" id="cd19166">
    <property type="entry name" value="HemeO-bac"/>
    <property type="match status" value="1"/>
</dbReference>
<dbReference type="Gene3D" id="1.20.910.10">
    <property type="entry name" value="Heme oxygenase-like"/>
    <property type="match status" value="1"/>
</dbReference>
<gene>
    <name evidence="1" type="ORF">EDC17_100921</name>
</gene>
<sequence>MNNSLLKTETQDLHDRIEHVMHAHLLFSNQFTEIHYQHFMLKSYSYIHAIVDKVSMAWPEFSEILEQKRLALREDLAHLQLTPDESAALAITSTDKHYKLGLIYIVLGAMLGNKMILSKLKEYPAFEGFPFAYLSRHQDQLSSIWKDFQSRINQLDATELQHVIQGARDGYLFFGE</sequence>
<protein>
    <submittedName>
        <fullName evidence="1">Heme oxygenase</fullName>
    </submittedName>
</protein>
<reference evidence="1 2" key="1">
    <citation type="submission" date="2019-03" db="EMBL/GenBank/DDBJ databases">
        <title>Genomic Encyclopedia of Type Strains, Phase IV (KMG-IV): sequencing the most valuable type-strain genomes for metagenomic binning, comparative biology and taxonomic classification.</title>
        <authorList>
            <person name="Goeker M."/>
        </authorList>
    </citation>
    <scope>NUCLEOTIDE SEQUENCE [LARGE SCALE GENOMIC DNA]</scope>
    <source>
        <strain evidence="1 2">DSM 22362</strain>
    </source>
</reference>
<evidence type="ECO:0000313" key="2">
    <source>
        <dbReference type="Proteomes" id="UP000295197"/>
    </source>
</evidence>
<organism evidence="1 2">
    <name type="scientific">Sphingobacterium alimentarium</name>
    <dbReference type="NCBI Taxonomy" id="797292"/>
    <lineage>
        <taxon>Bacteria</taxon>
        <taxon>Pseudomonadati</taxon>
        <taxon>Bacteroidota</taxon>
        <taxon>Sphingobacteriia</taxon>
        <taxon>Sphingobacteriales</taxon>
        <taxon>Sphingobacteriaceae</taxon>
        <taxon>Sphingobacterium</taxon>
    </lineage>
</organism>